<organism evidence="1 2">
    <name type="scientific">Camellia lanceoleosa</name>
    <dbReference type="NCBI Taxonomy" id="1840588"/>
    <lineage>
        <taxon>Eukaryota</taxon>
        <taxon>Viridiplantae</taxon>
        <taxon>Streptophyta</taxon>
        <taxon>Embryophyta</taxon>
        <taxon>Tracheophyta</taxon>
        <taxon>Spermatophyta</taxon>
        <taxon>Magnoliopsida</taxon>
        <taxon>eudicotyledons</taxon>
        <taxon>Gunneridae</taxon>
        <taxon>Pentapetalae</taxon>
        <taxon>asterids</taxon>
        <taxon>Ericales</taxon>
        <taxon>Theaceae</taxon>
        <taxon>Camellia</taxon>
    </lineage>
</organism>
<keyword evidence="1" id="KW-0547">Nucleotide-binding</keyword>
<keyword evidence="1" id="KW-0347">Helicase</keyword>
<reference evidence="1 2" key="1">
    <citation type="journal article" date="2022" name="Plant J.">
        <title>Chromosome-level genome of Camellia lanceoleosa provides a valuable resource for understanding genome evolution and self-incompatibility.</title>
        <authorList>
            <person name="Gong W."/>
            <person name="Xiao S."/>
            <person name="Wang L."/>
            <person name="Liao Z."/>
            <person name="Chang Y."/>
            <person name="Mo W."/>
            <person name="Hu G."/>
            <person name="Li W."/>
            <person name="Zhao G."/>
            <person name="Zhu H."/>
            <person name="Hu X."/>
            <person name="Ji K."/>
            <person name="Xiang X."/>
            <person name="Song Q."/>
            <person name="Yuan D."/>
            <person name="Jin S."/>
            <person name="Zhang L."/>
        </authorList>
    </citation>
    <scope>NUCLEOTIDE SEQUENCE [LARGE SCALE GENOMIC DNA]</scope>
    <source>
        <strain evidence="1">SQ_2022a</strain>
    </source>
</reference>
<keyword evidence="1" id="KW-0067">ATP-binding</keyword>
<comment type="caution">
    <text evidence="1">The sequence shown here is derived from an EMBL/GenBank/DDBJ whole genome shotgun (WGS) entry which is preliminary data.</text>
</comment>
<evidence type="ECO:0000313" key="1">
    <source>
        <dbReference type="EMBL" id="KAI8024587.1"/>
    </source>
</evidence>
<name>A0ACC0IF94_9ERIC</name>
<sequence>MGIRELVENKQVPEVITQGLMKENYATYFNTLLNMEKLYLEKEMRCHDMERITMSRKGANLLALVVLGVVERRPSLVHGDFAFAMLASQSENDTYPP</sequence>
<keyword evidence="2" id="KW-1185">Reference proteome</keyword>
<accession>A0ACC0IF94</accession>
<gene>
    <name evidence="1" type="ORF">LOK49_LG03G01847</name>
</gene>
<dbReference type="EMBL" id="CM045763">
    <property type="protein sequence ID" value="KAI8024587.1"/>
    <property type="molecule type" value="Genomic_DNA"/>
</dbReference>
<proteinExistence type="predicted"/>
<evidence type="ECO:0000313" key="2">
    <source>
        <dbReference type="Proteomes" id="UP001060215"/>
    </source>
</evidence>
<dbReference type="Proteomes" id="UP001060215">
    <property type="component" value="Chromosome 6"/>
</dbReference>
<protein>
    <submittedName>
        <fullName evidence="1">RNA helicase SDE3</fullName>
    </submittedName>
</protein>
<keyword evidence="1" id="KW-0378">Hydrolase</keyword>